<gene>
    <name evidence="1" type="ORF">PHACADRAFT_256128</name>
</gene>
<dbReference type="OrthoDB" id="69177at2759"/>
<keyword evidence="2" id="KW-1185">Reference proteome</keyword>
<dbReference type="EMBL" id="JH930472">
    <property type="protein sequence ID" value="EKM55478.1"/>
    <property type="molecule type" value="Genomic_DNA"/>
</dbReference>
<dbReference type="Proteomes" id="UP000008370">
    <property type="component" value="Unassembled WGS sequence"/>
</dbReference>
<dbReference type="InParanoid" id="K5VVC7"/>
<organism evidence="1 2">
    <name type="scientific">Phanerochaete carnosa (strain HHB-10118-sp)</name>
    <name type="common">White-rot fungus</name>
    <name type="synonym">Peniophora carnosa</name>
    <dbReference type="NCBI Taxonomy" id="650164"/>
    <lineage>
        <taxon>Eukaryota</taxon>
        <taxon>Fungi</taxon>
        <taxon>Dikarya</taxon>
        <taxon>Basidiomycota</taxon>
        <taxon>Agaricomycotina</taxon>
        <taxon>Agaricomycetes</taxon>
        <taxon>Polyporales</taxon>
        <taxon>Phanerochaetaceae</taxon>
        <taxon>Phanerochaete</taxon>
    </lineage>
</organism>
<protein>
    <submittedName>
        <fullName evidence="1">Uncharacterized protein</fullName>
    </submittedName>
</protein>
<accession>K5VVC7</accession>
<dbReference type="KEGG" id="pco:PHACADRAFT_256128"/>
<dbReference type="GeneID" id="18916493"/>
<dbReference type="RefSeq" id="XP_007395802.1">
    <property type="nucleotide sequence ID" value="XM_007395740.1"/>
</dbReference>
<evidence type="ECO:0000313" key="2">
    <source>
        <dbReference type="Proteomes" id="UP000008370"/>
    </source>
</evidence>
<dbReference type="HOGENOM" id="CLU_198500_0_0_1"/>
<dbReference type="AlphaFoldDB" id="K5VVC7"/>
<proteinExistence type="predicted"/>
<sequence>MAKKKPAAAVPFTPKPVLFSAQFPVVSAKKYLESRVLLDDQIILIDVRPLVPI</sequence>
<name>K5VVC7_PHACS</name>
<reference evidence="1 2" key="1">
    <citation type="journal article" date="2012" name="BMC Genomics">
        <title>Comparative genomics of the white-rot fungi, Phanerochaete carnosa and P. chrysosporium, to elucidate the genetic basis of the distinct wood types they colonize.</title>
        <authorList>
            <person name="Suzuki H."/>
            <person name="MacDonald J."/>
            <person name="Syed K."/>
            <person name="Salamov A."/>
            <person name="Hori C."/>
            <person name="Aerts A."/>
            <person name="Henrissat B."/>
            <person name="Wiebenga A."/>
            <person name="vanKuyk P.A."/>
            <person name="Barry K."/>
            <person name="Lindquist E."/>
            <person name="LaButti K."/>
            <person name="Lapidus A."/>
            <person name="Lucas S."/>
            <person name="Coutinho P."/>
            <person name="Gong Y."/>
            <person name="Samejima M."/>
            <person name="Mahadevan R."/>
            <person name="Abou-Zaid M."/>
            <person name="de Vries R.P."/>
            <person name="Igarashi K."/>
            <person name="Yadav J.S."/>
            <person name="Grigoriev I.V."/>
            <person name="Master E.R."/>
        </authorList>
    </citation>
    <scope>NUCLEOTIDE SEQUENCE [LARGE SCALE GENOMIC DNA]</scope>
    <source>
        <strain evidence="1 2">HHB-10118-sp</strain>
    </source>
</reference>
<evidence type="ECO:0000313" key="1">
    <source>
        <dbReference type="EMBL" id="EKM55478.1"/>
    </source>
</evidence>